<dbReference type="SUPFAM" id="SSF161098">
    <property type="entry name" value="MetI-like"/>
    <property type="match status" value="2"/>
</dbReference>
<evidence type="ECO:0000259" key="8">
    <source>
        <dbReference type="PROSITE" id="PS50928"/>
    </source>
</evidence>
<name>A0A9X3IU81_9GAMM</name>
<dbReference type="AlphaFoldDB" id="A0A9X3IU81"/>
<dbReference type="Proteomes" id="UP001150830">
    <property type="component" value="Unassembled WGS sequence"/>
</dbReference>
<proteinExistence type="predicted"/>
<dbReference type="PANTHER" id="PTHR30043">
    <property type="entry name" value="PHOSPHONATES TRANSPORT SYSTEM PERMEASE PROTEIN"/>
    <property type="match status" value="1"/>
</dbReference>
<evidence type="ECO:0000256" key="7">
    <source>
        <dbReference type="SAM" id="Phobius"/>
    </source>
</evidence>
<dbReference type="PANTHER" id="PTHR30043:SF1">
    <property type="entry name" value="ABC TRANSPORT SYSTEM PERMEASE PROTEIN P69"/>
    <property type="match status" value="1"/>
</dbReference>
<evidence type="ECO:0000256" key="4">
    <source>
        <dbReference type="ARBA" id="ARBA00022692"/>
    </source>
</evidence>
<dbReference type="GO" id="GO:0005886">
    <property type="term" value="C:plasma membrane"/>
    <property type="evidence" value="ECO:0007669"/>
    <property type="project" value="UniProtKB-SubCell"/>
</dbReference>
<keyword evidence="3" id="KW-1003">Cell membrane</keyword>
<keyword evidence="4 7" id="KW-0812">Transmembrane</keyword>
<feature type="transmembrane region" description="Helical" evidence="7">
    <location>
        <begin position="376"/>
        <end position="395"/>
    </location>
</feature>
<dbReference type="GO" id="GO:0055085">
    <property type="term" value="P:transmembrane transport"/>
    <property type="evidence" value="ECO:0007669"/>
    <property type="project" value="InterPro"/>
</dbReference>
<dbReference type="InterPro" id="IPR035906">
    <property type="entry name" value="MetI-like_sf"/>
</dbReference>
<dbReference type="InterPro" id="IPR000515">
    <property type="entry name" value="MetI-like"/>
</dbReference>
<evidence type="ECO:0000256" key="2">
    <source>
        <dbReference type="ARBA" id="ARBA00022448"/>
    </source>
</evidence>
<keyword evidence="5 7" id="KW-1133">Transmembrane helix</keyword>
<comment type="subcellular location">
    <subcellularLocation>
        <location evidence="1">Cell membrane</location>
        <topology evidence="1">Multi-pass membrane protein</topology>
    </subcellularLocation>
</comment>
<evidence type="ECO:0000256" key="5">
    <source>
        <dbReference type="ARBA" id="ARBA00022989"/>
    </source>
</evidence>
<feature type="transmembrane region" description="Helical" evidence="7">
    <location>
        <begin position="115"/>
        <end position="138"/>
    </location>
</feature>
<comment type="caution">
    <text evidence="9">The sequence shown here is derived from an EMBL/GenBank/DDBJ whole genome shotgun (WGS) entry which is preliminary data.</text>
</comment>
<dbReference type="EMBL" id="JAPNOA010000058">
    <property type="protein sequence ID" value="MCY0967100.1"/>
    <property type="molecule type" value="Genomic_DNA"/>
</dbReference>
<organism evidence="9 10">
    <name type="scientific">Parathalassolituus penaei</name>
    <dbReference type="NCBI Taxonomy" id="2997323"/>
    <lineage>
        <taxon>Bacteria</taxon>
        <taxon>Pseudomonadati</taxon>
        <taxon>Pseudomonadota</taxon>
        <taxon>Gammaproteobacteria</taxon>
        <taxon>Oceanospirillales</taxon>
        <taxon>Oceanospirillaceae</taxon>
        <taxon>Parathalassolituus</taxon>
    </lineage>
</organism>
<feature type="transmembrane region" description="Helical" evidence="7">
    <location>
        <begin position="347"/>
        <end position="370"/>
    </location>
</feature>
<feature type="domain" description="ABC transmembrane type-1" evidence="8">
    <location>
        <begin position="72"/>
        <end position="243"/>
    </location>
</feature>
<gene>
    <name evidence="9" type="ORF">OUO13_18120</name>
</gene>
<keyword evidence="2" id="KW-0813">Transport</keyword>
<accession>A0A9X3IU81</accession>
<evidence type="ECO:0000256" key="1">
    <source>
        <dbReference type="ARBA" id="ARBA00004651"/>
    </source>
</evidence>
<keyword evidence="10" id="KW-1185">Reference proteome</keyword>
<sequence>MTLTLPTLLRPARSTALALVQVTLILIAVALICIPFADLQLHQVDPWHELGLIGYGLITPHWSDVTVLVEAVGLTVAFALLAVTIAVPLGLLMAVYFHWRWLRMLAAAIRSVHELFWGLLFMQLFGLSATTGLLAILIPYCGVFAKVFAEIIEQQPPQPGATLDPASSRLLRYAYSLIPQALPSMLHYVRYRFECALRSSAILGFIGLPTLGFHLETAFKQGQYSEAAAVLWLFLLMIASVRYWLKPVLILPWLLVSIWLLPANPVPVSLDLAWQFVSVDLWPSSLRSGDWAGFGSWLWRLLSEQAIPGILETLYLTQMALALTALIILLLWPLASRRLVSGPAWTGGRFILLVLRSTPEMVMAFVFLLLFGPSGLPAVLALALHNGGLISFLIANGSEIDRHQQQRPDDPQGLLRLAYLENPRQYPAMLALLFYRWEVILRESAMMGILGIATLGFYIDSAFSEIRFDRAFFLIIITALLNIGVDAIARRLRQRYLPQTSRSSDNELT</sequence>
<feature type="transmembrane region" description="Helical" evidence="7">
    <location>
        <begin position="471"/>
        <end position="489"/>
    </location>
</feature>
<keyword evidence="6 7" id="KW-0472">Membrane</keyword>
<evidence type="ECO:0000313" key="10">
    <source>
        <dbReference type="Proteomes" id="UP001150830"/>
    </source>
</evidence>
<dbReference type="Gene3D" id="1.10.3720.10">
    <property type="entry name" value="MetI-like"/>
    <property type="match status" value="1"/>
</dbReference>
<evidence type="ECO:0000313" key="9">
    <source>
        <dbReference type="EMBL" id="MCY0967100.1"/>
    </source>
</evidence>
<evidence type="ECO:0000256" key="6">
    <source>
        <dbReference type="ARBA" id="ARBA00023136"/>
    </source>
</evidence>
<feature type="transmembrane region" description="Helical" evidence="7">
    <location>
        <begin position="196"/>
        <end position="215"/>
    </location>
</feature>
<protein>
    <recommendedName>
        <fullName evidence="8">ABC transmembrane type-1 domain-containing protein</fullName>
    </recommendedName>
</protein>
<feature type="transmembrane region" description="Helical" evidence="7">
    <location>
        <begin position="315"/>
        <end position="335"/>
    </location>
</feature>
<feature type="transmembrane region" description="Helical" evidence="7">
    <location>
        <begin position="227"/>
        <end position="245"/>
    </location>
</feature>
<reference evidence="9" key="1">
    <citation type="submission" date="2022-11" db="EMBL/GenBank/DDBJ databases">
        <title>Parathalassolutuus dongxingensis gen. nov., sp. nov., a novel member of family Oceanospirillaceae isolated from a coastal shrimp pond in Guangxi, China.</title>
        <authorList>
            <person name="Chen H."/>
        </authorList>
    </citation>
    <scope>NUCLEOTIDE SEQUENCE</scope>
    <source>
        <strain evidence="9">G-43</strain>
    </source>
</reference>
<feature type="transmembrane region" description="Helical" evidence="7">
    <location>
        <begin position="71"/>
        <end position="95"/>
    </location>
</feature>
<dbReference type="PROSITE" id="PS50928">
    <property type="entry name" value="ABC_TM1"/>
    <property type="match status" value="1"/>
</dbReference>
<dbReference type="RefSeq" id="WP_283175305.1">
    <property type="nucleotide sequence ID" value="NZ_JAPNOA010000058.1"/>
</dbReference>
<feature type="transmembrane region" description="Helical" evidence="7">
    <location>
        <begin position="16"/>
        <end position="37"/>
    </location>
</feature>
<evidence type="ECO:0000256" key="3">
    <source>
        <dbReference type="ARBA" id="ARBA00022475"/>
    </source>
</evidence>
<feature type="transmembrane region" description="Helical" evidence="7">
    <location>
        <begin position="439"/>
        <end position="459"/>
    </location>
</feature>